<name>A0A817YP68_9BILA</name>
<evidence type="ECO:0000259" key="10">
    <source>
        <dbReference type="PROSITE" id="PS50853"/>
    </source>
</evidence>
<dbReference type="InterPro" id="IPR003598">
    <property type="entry name" value="Ig_sub2"/>
</dbReference>
<dbReference type="InterPro" id="IPR003961">
    <property type="entry name" value="FN3_dom"/>
</dbReference>
<evidence type="ECO:0000256" key="8">
    <source>
        <dbReference type="SAM" id="Phobius"/>
    </source>
</evidence>
<feature type="domain" description="Ig-like" evidence="9">
    <location>
        <begin position="200"/>
        <end position="290"/>
    </location>
</feature>
<evidence type="ECO:0000256" key="3">
    <source>
        <dbReference type="ARBA" id="ARBA00023136"/>
    </source>
</evidence>
<dbReference type="PROSITE" id="PS50853">
    <property type="entry name" value="FN3"/>
    <property type="match status" value="1"/>
</dbReference>
<dbReference type="InterPro" id="IPR013098">
    <property type="entry name" value="Ig_I-set"/>
</dbReference>
<dbReference type="InterPro" id="IPR051275">
    <property type="entry name" value="Cell_adhesion_signaling"/>
</dbReference>
<comment type="caution">
    <text evidence="11">The sequence shown here is derived from an EMBL/GenBank/DDBJ whole genome shotgun (WGS) entry which is preliminary data.</text>
</comment>
<dbReference type="Gene3D" id="2.60.40.10">
    <property type="entry name" value="Immunoglobulins"/>
    <property type="match status" value="6"/>
</dbReference>
<dbReference type="GO" id="GO:0098609">
    <property type="term" value="P:cell-cell adhesion"/>
    <property type="evidence" value="ECO:0007669"/>
    <property type="project" value="TreeGrafter"/>
</dbReference>
<evidence type="ECO:0000313" key="12">
    <source>
        <dbReference type="Proteomes" id="UP000663869"/>
    </source>
</evidence>
<keyword evidence="5" id="KW-0325">Glycoprotein</keyword>
<dbReference type="Pfam" id="PF08205">
    <property type="entry name" value="C2-set_2"/>
    <property type="match status" value="1"/>
</dbReference>
<reference evidence="11" key="1">
    <citation type="submission" date="2021-02" db="EMBL/GenBank/DDBJ databases">
        <authorList>
            <person name="Nowell W R."/>
        </authorList>
    </citation>
    <scope>NUCLEOTIDE SEQUENCE</scope>
</reference>
<dbReference type="SUPFAM" id="SSF48726">
    <property type="entry name" value="Immunoglobulin"/>
    <property type="match status" value="5"/>
</dbReference>
<dbReference type="SMART" id="SM00060">
    <property type="entry name" value="FN3"/>
    <property type="match status" value="1"/>
</dbReference>
<dbReference type="SMART" id="SM00408">
    <property type="entry name" value="IGc2"/>
    <property type="match status" value="4"/>
</dbReference>
<dbReference type="CDD" id="cd00063">
    <property type="entry name" value="FN3"/>
    <property type="match status" value="1"/>
</dbReference>
<dbReference type="PROSITE" id="PS50835">
    <property type="entry name" value="IG_LIKE"/>
    <property type="match status" value="5"/>
</dbReference>
<dbReference type="InterPro" id="IPR003599">
    <property type="entry name" value="Ig_sub"/>
</dbReference>
<accession>A0A817YP68</accession>
<dbReference type="InterPro" id="IPR007110">
    <property type="entry name" value="Ig-like_dom"/>
</dbReference>
<evidence type="ECO:0000256" key="1">
    <source>
        <dbReference type="ARBA" id="ARBA00004479"/>
    </source>
</evidence>
<keyword evidence="8" id="KW-1133">Transmembrane helix</keyword>
<dbReference type="SMART" id="SM00409">
    <property type="entry name" value="IG"/>
    <property type="match status" value="5"/>
</dbReference>
<evidence type="ECO:0000313" key="11">
    <source>
        <dbReference type="EMBL" id="CAF3382828.1"/>
    </source>
</evidence>
<feature type="domain" description="Ig-like" evidence="9">
    <location>
        <begin position="105"/>
        <end position="195"/>
    </location>
</feature>
<keyword evidence="2" id="KW-0677">Repeat</keyword>
<comment type="subcellular location">
    <subcellularLocation>
        <location evidence="1">Membrane</location>
        <topology evidence="1">Single-pass type I membrane protein</topology>
    </subcellularLocation>
</comment>
<feature type="domain" description="Ig-like" evidence="9">
    <location>
        <begin position="7"/>
        <end position="84"/>
    </location>
</feature>
<dbReference type="Proteomes" id="UP000663869">
    <property type="component" value="Unassembled WGS sequence"/>
</dbReference>
<organism evidence="11 12">
    <name type="scientific">Rotaria socialis</name>
    <dbReference type="NCBI Taxonomy" id="392032"/>
    <lineage>
        <taxon>Eukaryota</taxon>
        <taxon>Metazoa</taxon>
        <taxon>Spiralia</taxon>
        <taxon>Gnathifera</taxon>
        <taxon>Rotifera</taxon>
        <taxon>Eurotatoria</taxon>
        <taxon>Bdelloidea</taxon>
        <taxon>Philodinida</taxon>
        <taxon>Philodinidae</taxon>
        <taxon>Rotaria</taxon>
    </lineage>
</organism>
<sequence length="884" mass="100371">MEWIQASKIVDTKTITKKQGHDVVLACRFEQLNTGDRVMWSKDGVILSVNDEINGDRKKYEIINKYDLMVKTVAEQDSGKYLCQNFDQLVSMNILLTILTRPSKPDIQQANKSLIENHSGKFFCITQGGNPPPTFTWLINQIKINESFYNVRNDARQSYSELNLLMGKRFHNGLLTCHVENQALDKPLITTYTLNIEYKPEVRLRHGQTIVSNSNLLVVEDDHMTLQCEAESNPPILKPVAWLKNSVSLPDINSSSFTLSNIKRNDDGAYTCLASNVIGHDQSSVHIRVQYSPMVHLNGSGLINENEKLTLTCHVDAYPSIDYYQWYKNHQKLNTSSLTSSIVIEKVSKEDSGIYICMVKNTLKYSNGSSIEKYNKTQTRVTVNYAPKVRTFDSIVAVDLLTTNVKFQCEIDSYPESIVTWRFNNNNVIFNSNKYSIVQNKSLSYLTIQQIESNTDYGLYSCNATNKLGYNSATIQLRSKAVPESPTDLNVTNVHYSAISLKWKPGFDGGWPQSFWISLDNSIWKETNQTFYTFTKVPQVFDGIIHSFRRILKIMFLDLQHLEYYNVTVRAYNELGQSSTVAFLRVQTKDVPVRKEDLPNIEHSSLELSEKLINYRLNDSSFMSIKVPLCMRIEIDNETNICERIITSSGVLKFNENNLNNNINLSICIDQYENYCGESIPVQIKRDTSFNWVFIVLSSIITVALLILCGLGIFCFLTNRKQQRNTNLSRVITSDKAPSQNQVISTKPVIPTTNSPTKYFSNVTYPERQQVQSSYGRLAEIQKFDQLQGNVVNNRQLSNGSSDPILSNPNSSSLSGSDHLTITDMNPTDVSSIENDLHANQSQYLGYGFPIYTVKNKEESAESGCSTPLKSYHLNKKTVYEVVV</sequence>
<proteinExistence type="predicted"/>
<feature type="compositionally biased region" description="Low complexity" evidence="7">
    <location>
        <begin position="801"/>
        <end position="817"/>
    </location>
</feature>
<dbReference type="InterPro" id="IPR013783">
    <property type="entry name" value="Ig-like_fold"/>
</dbReference>
<dbReference type="InterPro" id="IPR036116">
    <property type="entry name" value="FN3_sf"/>
</dbReference>
<evidence type="ECO:0000259" key="9">
    <source>
        <dbReference type="PROSITE" id="PS50835"/>
    </source>
</evidence>
<feature type="domain" description="Ig-like" evidence="9">
    <location>
        <begin position="293"/>
        <end position="377"/>
    </location>
</feature>
<keyword evidence="6" id="KW-0393">Immunoglobulin domain</keyword>
<gene>
    <name evidence="11" type="ORF">FME351_LOCUS7408</name>
</gene>
<evidence type="ECO:0000256" key="4">
    <source>
        <dbReference type="ARBA" id="ARBA00023157"/>
    </source>
</evidence>
<keyword evidence="3 8" id="KW-0472">Membrane</keyword>
<dbReference type="SUPFAM" id="SSF49265">
    <property type="entry name" value="Fibronectin type III"/>
    <property type="match status" value="1"/>
</dbReference>
<dbReference type="EMBL" id="CAJNYU010000691">
    <property type="protein sequence ID" value="CAF3382828.1"/>
    <property type="molecule type" value="Genomic_DNA"/>
</dbReference>
<dbReference type="InterPro" id="IPR036179">
    <property type="entry name" value="Ig-like_dom_sf"/>
</dbReference>
<evidence type="ECO:0000256" key="6">
    <source>
        <dbReference type="ARBA" id="ARBA00023319"/>
    </source>
</evidence>
<evidence type="ECO:0000256" key="5">
    <source>
        <dbReference type="ARBA" id="ARBA00023180"/>
    </source>
</evidence>
<dbReference type="GO" id="GO:0050839">
    <property type="term" value="F:cell adhesion molecule binding"/>
    <property type="evidence" value="ECO:0007669"/>
    <property type="project" value="TreeGrafter"/>
</dbReference>
<dbReference type="GO" id="GO:0005911">
    <property type="term" value="C:cell-cell junction"/>
    <property type="evidence" value="ECO:0007669"/>
    <property type="project" value="TreeGrafter"/>
</dbReference>
<dbReference type="Pfam" id="PF13927">
    <property type="entry name" value="Ig_3"/>
    <property type="match status" value="2"/>
</dbReference>
<keyword evidence="8" id="KW-0812">Transmembrane</keyword>
<dbReference type="GO" id="GO:0005886">
    <property type="term" value="C:plasma membrane"/>
    <property type="evidence" value="ECO:0007669"/>
    <property type="project" value="TreeGrafter"/>
</dbReference>
<feature type="domain" description="Ig-like" evidence="9">
    <location>
        <begin position="387"/>
        <end position="476"/>
    </location>
</feature>
<keyword evidence="4" id="KW-1015">Disulfide bond</keyword>
<protein>
    <submittedName>
        <fullName evidence="11">Uncharacterized protein</fullName>
    </submittedName>
</protein>
<feature type="domain" description="Fibronectin type-III" evidence="10">
    <location>
        <begin position="485"/>
        <end position="591"/>
    </location>
</feature>
<dbReference type="AlphaFoldDB" id="A0A817YP68"/>
<feature type="region of interest" description="Disordered" evidence="7">
    <location>
        <begin position="798"/>
        <end position="817"/>
    </location>
</feature>
<dbReference type="Pfam" id="PF07679">
    <property type="entry name" value="I-set"/>
    <property type="match status" value="2"/>
</dbReference>
<dbReference type="InterPro" id="IPR013162">
    <property type="entry name" value="CD80_C2-set"/>
</dbReference>
<evidence type="ECO:0000256" key="7">
    <source>
        <dbReference type="SAM" id="MobiDB-lite"/>
    </source>
</evidence>
<evidence type="ECO:0000256" key="2">
    <source>
        <dbReference type="ARBA" id="ARBA00022737"/>
    </source>
</evidence>
<feature type="transmembrane region" description="Helical" evidence="8">
    <location>
        <begin position="692"/>
        <end position="717"/>
    </location>
</feature>
<dbReference type="CDD" id="cd00096">
    <property type="entry name" value="Ig"/>
    <property type="match status" value="1"/>
</dbReference>
<dbReference type="PANTHER" id="PTHR11640">
    <property type="entry name" value="NEPHRIN"/>
    <property type="match status" value="1"/>
</dbReference>
<dbReference type="PANTHER" id="PTHR11640:SF31">
    <property type="entry name" value="IRREGULAR CHIASM C-ROUGHEST PROTEIN-RELATED"/>
    <property type="match status" value="1"/>
</dbReference>